<feature type="coiled-coil region" evidence="1">
    <location>
        <begin position="71"/>
        <end position="105"/>
    </location>
</feature>
<reference evidence="2 3" key="1">
    <citation type="submission" date="2022-06" db="EMBL/GenBank/DDBJ databases">
        <title>Genomic Encyclopedia of Archaeal and Bacterial Type Strains, Phase II (KMG-II): from individual species to whole genera.</title>
        <authorList>
            <person name="Goeker M."/>
        </authorList>
    </citation>
    <scope>NUCLEOTIDE SEQUENCE [LARGE SCALE GENOMIC DNA]</scope>
    <source>
        <strain evidence="2 3">DSM 45037</strain>
    </source>
</reference>
<dbReference type="Proteomes" id="UP001205740">
    <property type="component" value="Unassembled WGS sequence"/>
</dbReference>
<evidence type="ECO:0000313" key="3">
    <source>
        <dbReference type="Proteomes" id="UP001205740"/>
    </source>
</evidence>
<sequence length="253" mass="25815">MKDSATKADRLVGAAKMLGGAATAAEGLVEGLVRALIDIRMAASVHGLRINDAANTVEIAISTAHWSDEDFAQLKADQRELQARVDKLVDEANRVDDELARALAKVSEDGKRSVWSVDSKDINSYVFGYLTGMQVDLVGDLGKAALNGTSSRLLPWMTDIGNLKLSRIGIAGNVAMLIPAIISDVGGGEEPWKAVTKEVGGTAIGVTAGAWIGGVLGTGVVPGIGTAGGALIGTAVGGALSIAATKGIGALLE</sequence>
<keyword evidence="1" id="KW-0175">Coiled coil</keyword>
<organism evidence="2 3">
    <name type="scientific">Williamsia serinedens</name>
    <dbReference type="NCBI Taxonomy" id="391736"/>
    <lineage>
        <taxon>Bacteria</taxon>
        <taxon>Bacillati</taxon>
        <taxon>Actinomycetota</taxon>
        <taxon>Actinomycetes</taxon>
        <taxon>Mycobacteriales</taxon>
        <taxon>Nocardiaceae</taxon>
        <taxon>Williamsia</taxon>
    </lineage>
</organism>
<name>A0ABT1H0K4_9NOCA</name>
<dbReference type="EMBL" id="JAMTCG010000003">
    <property type="protein sequence ID" value="MCP2160776.1"/>
    <property type="molecule type" value="Genomic_DNA"/>
</dbReference>
<accession>A0ABT1H0K4</accession>
<gene>
    <name evidence="2" type="ORF">LX12_001963</name>
</gene>
<keyword evidence="3" id="KW-1185">Reference proteome</keyword>
<protein>
    <submittedName>
        <fullName evidence="2">Uncharacterized protein</fullName>
    </submittedName>
</protein>
<evidence type="ECO:0000313" key="2">
    <source>
        <dbReference type="EMBL" id="MCP2160776.1"/>
    </source>
</evidence>
<comment type="caution">
    <text evidence="2">The sequence shown here is derived from an EMBL/GenBank/DDBJ whole genome shotgun (WGS) entry which is preliminary data.</text>
</comment>
<evidence type="ECO:0000256" key="1">
    <source>
        <dbReference type="SAM" id="Coils"/>
    </source>
</evidence>
<proteinExistence type="predicted"/>